<dbReference type="PANTHER" id="PTHR11360:SF250">
    <property type="entry name" value="MFS-TYPE TRANSPORTER AFUA_1G00970"/>
    <property type="match status" value="1"/>
</dbReference>
<dbReference type="Gene3D" id="1.20.1250.20">
    <property type="entry name" value="MFS general substrate transporter like domains"/>
    <property type="match status" value="1"/>
</dbReference>
<dbReference type="InterPro" id="IPR036259">
    <property type="entry name" value="MFS_trans_sf"/>
</dbReference>
<dbReference type="SUPFAM" id="SSF103473">
    <property type="entry name" value="MFS general substrate transporter"/>
    <property type="match status" value="1"/>
</dbReference>
<feature type="transmembrane region" description="Helical" evidence="3">
    <location>
        <begin position="387"/>
        <end position="409"/>
    </location>
</feature>
<dbReference type="InterPro" id="IPR050327">
    <property type="entry name" value="Proton-linked_MCT"/>
</dbReference>
<feature type="transmembrane region" description="Helical" evidence="3">
    <location>
        <begin position="149"/>
        <end position="168"/>
    </location>
</feature>
<feature type="transmembrane region" description="Helical" evidence="3">
    <location>
        <begin position="303"/>
        <end position="321"/>
    </location>
</feature>
<dbReference type="InterPro" id="IPR011701">
    <property type="entry name" value="MFS"/>
</dbReference>
<reference evidence="5 6" key="1">
    <citation type="submission" date="2019-06" db="EMBL/GenBank/DDBJ databases">
        <title>Wine fermentation using esterase from Monascus purpureus.</title>
        <authorList>
            <person name="Geng C."/>
            <person name="Zhang Y."/>
        </authorList>
    </citation>
    <scope>NUCLEOTIDE SEQUENCE [LARGE SCALE GENOMIC DNA]</scope>
    <source>
        <strain evidence="5">HQ1</strain>
    </source>
</reference>
<feature type="transmembrane region" description="Helical" evidence="3">
    <location>
        <begin position="327"/>
        <end position="349"/>
    </location>
</feature>
<comment type="subcellular location">
    <subcellularLocation>
        <location evidence="1">Membrane</location>
        <topology evidence="1">Multi-pass membrane protein</topology>
    </subcellularLocation>
</comment>
<keyword evidence="3" id="KW-0472">Membrane</keyword>
<feature type="transmembrane region" description="Helical" evidence="3">
    <location>
        <begin position="21"/>
        <end position="44"/>
    </location>
</feature>
<feature type="transmembrane region" description="Helical" evidence="3">
    <location>
        <begin position="91"/>
        <end position="109"/>
    </location>
</feature>
<organism evidence="5 6">
    <name type="scientific">Monascus purpureus</name>
    <name type="common">Red mold</name>
    <name type="synonym">Monascus anka</name>
    <dbReference type="NCBI Taxonomy" id="5098"/>
    <lineage>
        <taxon>Eukaryota</taxon>
        <taxon>Fungi</taxon>
        <taxon>Dikarya</taxon>
        <taxon>Ascomycota</taxon>
        <taxon>Pezizomycotina</taxon>
        <taxon>Eurotiomycetes</taxon>
        <taxon>Eurotiomycetidae</taxon>
        <taxon>Eurotiales</taxon>
        <taxon>Aspergillaceae</taxon>
        <taxon>Monascus</taxon>
    </lineage>
</organism>
<feature type="transmembrane region" description="Helical" evidence="3">
    <location>
        <begin position="64"/>
        <end position="84"/>
    </location>
</feature>
<dbReference type="CDD" id="cd17352">
    <property type="entry name" value="MFS_MCT_SLC16"/>
    <property type="match status" value="1"/>
</dbReference>
<evidence type="ECO:0000259" key="4">
    <source>
        <dbReference type="PROSITE" id="PS50850"/>
    </source>
</evidence>
<dbReference type="AlphaFoldDB" id="A0A507QKS1"/>
<evidence type="ECO:0000313" key="6">
    <source>
        <dbReference type="Proteomes" id="UP000319663"/>
    </source>
</evidence>
<name>A0A507QKS1_MONPU</name>
<comment type="caution">
    <text evidence="5">The sequence shown here is derived from an EMBL/GenBank/DDBJ whole genome shotgun (WGS) entry which is preliminary data.</text>
</comment>
<dbReference type="EMBL" id="VIFY01000170">
    <property type="protein sequence ID" value="TQB69126.1"/>
    <property type="molecule type" value="Genomic_DNA"/>
</dbReference>
<keyword evidence="3" id="KW-0812">Transmembrane</keyword>
<dbReference type="GO" id="GO:0016020">
    <property type="term" value="C:membrane"/>
    <property type="evidence" value="ECO:0007669"/>
    <property type="project" value="UniProtKB-SubCell"/>
</dbReference>
<feature type="transmembrane region" description="Helical" evidence="3">
    <location>
        <begin position="180"/>
        <end position="202"/>
    </location>
</feature>
<feature type="transmembrane region" description="Helical" evidence="3">
    <location>
        <begin position="115"/>
        <end position="137"/>
    </location>
</feature>
<comment type="similarity">
    <text evidence="2">Belongs to the major facilitator superfamily. Monocarboxylate porter (TC 2.A.1.13) family.</text>
</comment>
<dbReference type="PROSITE" id="PS50850">
    <property type="entry name" value="MFS"/>
    <property type="match status" value="1"/>
</dbReference>
<keyword evidence="3" id="KW-1133">Transmembrane helix</keyword>
<keyword evidence="6" id="KW-1185">Reference proteome</keyword>
<dbReference type="PANTHER" id="PTHR11360">
    <property type="entry name" value="MONOCARBOXYLATE TRANSPORTER"/>
    <property type="match status" value="1"/>
</dbReference>
<protein>
    <recommendedName>
        <fullName evidence="4">Major facilitator superfamily (MFS) profile domain-containing protein</fullName>
    </recommendedName>
</protein>
<evidence type="ECO:0000313" key="5">
    <source>
        <dbReference type="EMBL" id="TQB69126.1"/>
    </source>
</evidence>
<feature type="domain" description="Major facilitator superfamily (MFS) profile" evidence="4">
    <location>
        <begin position="23"/>
        <end position="414"/>
    </location>
</feature>
<feature type="transmembrane region" description="Helical" evidence="3">
    <location>
        <begin position="272"/>
        <end position="291"/>
    </location>
</feature>
<gene>
    <name evidence="5" type="ORF">MPDQ_002309</name>
</gene>
<dbReference type="Pfam" id="PF07690">
    <property type="entry name" value="MFS_1"/>
    <property type="match status" value="1"/>
</dbReference>
<dbReference type="InterPro" id="IPR020846">
    <property type="entry name" value="MFS_dom"/>
</dbReference>
<accession>A0A507QKS1</accession>
<feature type="transmembrane region" description="Helical" evidence="3">
    <location>
        <begin position="236"/>
        <end position="260"/>
    </location>
</feature>
<dbReference type="Proteomes" id="UP000319663">
    <property type="component" value="Unassembled WGS sequence"/>
</dbReference>
<sequence length="422" mass="44776">MDKEASPAHVIPAPDLPKSSVGSWLAVFGASLALFCTVGFLNAFGVFQGFYTSYLHKSDSDISWIGSFSIFILYCGAGLSGVLADKFGPTALLCTGSIGQLFALFMTSLCKKYYQVFLAQSLLLGISMSLIFCPPLAVVSRRLPHRRGLALGFTIGGSSIGGVIWPIMIQQLLYHDAVSFSWTMRAVAFTMMPLLAVACLTITDPPKPPSNPESNTATAASERPKKTSDFSIFKNWTYILLCLGLGIAYLGLFTPFFYVSAYAAHIGISTNMSFYLISIINAASFFGRVLPGYWADSYGHFNLCALATFIAGVIGFCWVATSNLAGLIVWSLAYGFTSGAIMSLQGACAGKIAKQGSQGTAVGGLMGGLACFALVGTPISGQIVQHYGYLSLSMFTGATLIGGGVVLAASRLSLDRRILAVY</sequence>
<feature type="transmembrane region" description="Helical" evidence="3">
    <location>
        <begin position="361"/>
        <end position="381"/>
    </location>
</feature>
<evidence type="ECO:0000256" key="3">
    <source>
        <dbReference type="SAM" id="Phobius"/>
    </source>
</evidence>
<proteinExistence type="inferred from homology"/>
<evidence type="ECO:0000256" key="1">
    <source>
        <dbReference type="ARBA" id="ARBA00004141"/>
    </source>
</evidence>
<dbReference type="GO" id="GO:0022857">
    <property type="term" value="F:transmembrane transporter activity"/>
    <property type="evidence" value="ECO:0007669"/>
    <property type="project" value="InterPro"/>
</dbReference>
<evidence type="ECO:0000256" key="2">
    <source>
        <dbReference type="ARBA" id="ARBA00006727"/>
    </source>
</evidence>